<protein>
    <submittedName>
        <fullName evidence="2">DUF3108 domain-containing protein</fullName>
    </submittedName>
</protein>
<feature type="signal peptide" evidence="1">
    <location>
        <begin position="1"/>
        <end position="33"/>
    </location>
</feature>
<feature type="chain" id="PRO_5015909594" evidence="1">
    <location>
        <begin position="34"/>
        <end position="301"/>
    </location>
</feature>
<accession>A0A2W5PWE5</accession>
<proteinExistence type="predicted"/>
<comment type="caution">
    <text evidence="2">The sequence shown here is derived from an EMBL/GenBank/DDBJ whole genome shotgun (WGS) entry which is preliminary data.</text>
</comment>
<reference evidence="2 3" key="1">
    <citation type="submission" date="2017-08" db="EMBL/GenBank/DDBJ databases">
        <title>Infants hospitalized years apart are colonized by the same room-sourced microbial strains.</title>
        <authorList>
            <person name="Brooks B."/>
            <person name="Olm M.R."/>
            <person name="Firek B.A."/>
            <person name="Baker R."/>
            <person name="Thomas B.C."/>
            <person name="Morowitz M.J."/>
            <person name="Banfield J.F."/>
        </authorList>
    </citation>
    <scope>NUCLEOTIDE SEQUENCE [LARGE SCALE GENOMIC DNA]</scope>
    <source>
        <strain evidence="2">S2_005_002_R2_29</strain>
    </source>
</reference>
<organism evidence="2 3">
    <name type="scientific">Micavibrio aeruginosavorus</name>
    <dbReference type="NCBI Taxonomy" id="349221"/>
    <lineage>
        <taxon>Bacteria</taxon>
        <taxon>Pseudomonadati</taxon>
        <taxon>Bdellovibrionota</taxon>
        <taxon>Bdellovibrionia</taxon>
        <taxon>Bdellovibrionales</taxon>
        <taxon>Pseudobdellovibrionaceae</taxon>
        <taxon>Micavibrio</taxon>
    </lineage>
</organism>
<evidence type="ECO:0000313" key="2">
    <source>
        <dbReference type="EMBL" id="PZQ49157.1"/>
    </source>
</evidence>
<evidence type="ECO:0000256" key="1">
    <source>
        <dbReference type="SAM" id="SignalP"/>
    </source>
</evidence>
<sequence>MTAHKVSRHSRKVWVGALCAMLAVTANVSPVFAAEKSSAKPASVSTDKQLMEYDVYAGGFHVVSSDLTVDLSKKNTYMLRLAAYTHGMLAKLAPWKGAFQTDGWYNAKKDAGQPKLHFSDTVWRDERELTEFEYNKNGSFKEYRITNKKEKGAKPLEPGLADDSTDVLTSTLHTMVKVAQGGKCEGTDKIFDGSRSYNLVFKEVGKAMLEATKLNVYSGPAIECTVEVKPLKGKWHEKPRGWMSIQEQGRERGTMPTIWLAQMAPGEAAVPVKIRVKTDYGTLFMHLTGYKGAGKTLKLAQ</sequence>
<dbReference type="EMBL" id="QFQB01000001">
    <property type="protein sequence ID" value="PZQ49157.1"/>
    <property type="molecule type" value="Genomic_DNA"/>
</dbReference>
<keyword evidence="1" id="KW-0732">Signal</keyword>
<gene>
    <name evidence="2" type="ORF">DI551_00455</name>
</gene>
<name>A0A2W5PWE5_9BACT</name>
<dbReference type="InterPro" id="IPR021457">
    <property type="entry name" value="DUF3108"/>
</dbReference>
<dbReference type="Proteomes" id="UP000249417">
    <property type="component" value="Unassembled WGS sequence"/>
</dbReference>
<dbReference type="Pfam" id="PF11306">
    <property type="entry name" value="DUF3108"/>
    <property type="match status" value="1"/>
</dbReference>
<dbReference type="AlphaFoldDB" id="A0A2W5PWE5"/>
<evidence type="ECO:0000313" key="3">
    <source>
        <dbReference type="Proteomes" id="UP000249417"/>
    </source>
</evidence>